<protein>
    <recommendedName>
        <fullName evidence="4">Secreted protein</fullName>
    </recommendedName>
</protein>
<dbReference type="AlphaFoldDB" id="A0A8X7YQT7"/>
<evidence type="ECO:0008006" key="4">
    <source>
        <dbReference type="Google" id="ProtNLM"/>
    </source>
</evidence>
<feature type="chain" id="PRO_5036505086" description="Secreted protein" evidence="1">
    <location>
        <begin position="22"/>
        <end position="93"/>
    </location>
</feature>
<reference evidence="2" key="1">
    <citation type="journal article" date="2020" name="bioRxiv">
        <title>Hybrid origin of Populus tomentosa Carr. identified through genome sequencing and phylogenomic analysis.</title>
        <authorList>
            <person name="An X."/>
            <person name="Gao K."/>
            <person name="Chen Z."/>
            <person name="Li J."/>
            <person name="Yang X."/>
            <person name="Yang X."/>
            <person name="Zhou J."/>
            <person name="Guo T."/>
            <person name="Zhao T."/>
            <person name="Huang S."/>
            <person name="Miao D."/>
            <person name="Khan W.U."/>
            <person name="Rao P."/>
            <person name="Ye M."/>
            <person name="Lei B."/>
            <person name="Liao W."/>
            <person name="Wang J."/>
            <person name="Ji L."/>
            <person name="Li Y."/>
            <person name="Guo B."/>
            <person name="Mustafa N.S."/>
            <person name="Li S."/>
            <person name="Yun Q."/>
            <person name="Keller S.R."/>
            <person name="Mao J."/>
            <person name="Zhang R."/>
            <person name="Strauss S.H."/>
        </authorList>
    </citation>
    <scope>NUCLEOTIDE SEQUENCE</scope>
    <source>
        <strain evidence="2">GM15</strain>
        <tissue evidence="2">Leaf</tissue>
    </source>
</reference>
<gene>
    <name evidence="2" type="ORF">POTOM_040824</name>
</gene>
<evidence type="ECO:0000313" key="3">
    <source>
        <dbReference type="Proteomes" id="UP000886885"/>
    </source>
</evidence>
<evidence type="ECO:0000313" key="2">
    <source>
        <dbReference type="EMBL" id="KAG6755011.1"/>
    </source>
</evidence>
<comment type="caution">
    <text evidence="2">The sequence shown here is derived from an EMBL/GenBank/DDBJ whole genome shotgun (WGS) entry which is preliminary data.</text>
</comment>
<name>A0A8X7YQT7_POPTO</name>
<sequence>MFSLLVSYSLYFSACYVISFAEEKNSRSLQVAAIAGWRLVFSSAMADEERYYSCACVAGWSCCHWEKRDGAAPVETWRNWPRGRKLRPSVMAQ</sequence>
<evidence type="ECO:0000256" key="1">
    <source>
        <dbReference type="SAM" id="SignalP"/>
    </source>
</evidence>
<keyword evidence="1" id="KW-0732">Signal</keyword>
<dbReference type="EMBL" id="JAAWWB010000022">
    <property type="protein sequence ID" value="KAG6755011.1"/>
    <property type="molecule type" value="Genomic_DNA"/>
</dbReference>
<proteinExistence type="predicted"/>
<feature type="signal peptide" evidence="1">
    <location>
        <begin position="1"/>
        <end position="21"/>
    </location>
</feature>
<keyword evidence="3" id="KW-1185">Reference proteome</keyword>
<organism evidence="2 3">
    <name type="scientific">Populus tomentosa</name>
    <name type="common">Chinese white poplar</name>
    <dbReference type="NCBI Taxonomy" id="118781"/>
    <lineage>
        <taxon>Eukaryota</taxon>
        <taxon>Viridiplantae</taxon>
        <taxon>Streptophyta</taxon>
        <taxon>Embryophyta</taxon>
        <taxon>Tracheophyta</taxon>
        <taxon>Spermatophyta</taxon>
        <taxon>Magnoliopsida</taxon>
        <taxon>eudicotyledons</taxon>
        <taxon>Gunneridae</taxon>
        <taxon>Pentapetalae</taxon>
        <taxon>rosids</taxon>
        <taxon>fabids</taxon>
        <taxon>Malpighiales</taxon>
        <taxon>Salicaceae</taxon>
        <taxon>Saliceae</taxon>
        <taxon>Populus</taxon>
    </lineage>
</organism>
<dbReference type="Proteomes" id="UP000886885">
    <property type="component" value="Chromosome 11D"/>
</dbReference>
<accession>A0A8X7YQT7</accession>